<feature type="region of interest" description="Disordered" evidence="1">
    <location>
        <begin position="87"/>
        <end position="163"/>
    </location>
</feature>
<reference evidence="2 3" key="1">
    <citation type="submission" date="2019-09" db="EMBL/GenBank/DDBJ databases">
        <title>A chromosome-level genome assembly of the Chinese tupelo Nyssa sinensis.</title>
        <authorList>
            <person name="Yang X."/>
            <person name="Kang M."/>
            <person name="Yang Y."/>
            <person name="Xiong H."/>
            <person name="Wang M."/>
            <person name="Zhang Z."/>
            <person name="Wang Z."/>
            <person name="Wu H."/>
            <person name="Ma T."/>
            <person name="Liu J."/>
            <person name="Xi Z."/>
        </authorList>
    </citation>
    <scope>NUCLEOTIDE SEQUENCE [LARGE SCALE GENOMIC DNA]</scope>
    <source>
        <strain evidence="2">J267</strain>
        <tissue evidence="2">Leaf</tissue>
    </source>
</reference>
<feature type="compositionally biased region" description="Basic and acidic residues" evidence="1">
    <location>
        <begin position="134"/>
        <end position="145"/>
    </location>
</feature>
<accession>A0A5J5B6C7</accession>
<name>A0A5J5B6C7_9ASTE</name>
<dbReference type="EMBL" id="CM018038">
    <property type="protein sequence ID" value="KAA8537307.1"/>
    <property type="molecule type" value="Genomic_DNA"/>
</dbReference>
<keyword evidence="3" id="KW-1185">Reference proteome</keyword>
<protein>
    <submittedName>
        <fullName evidence="2">Uncharacterized protein</fullName>
    </submittedName>
</protein>
<proteinExistence type="predicted"/>
<evidence type="ECO:0000313" key="2">
    <source>
        <dbReference type="EMBL" id="KAA8537307.1"/>
    </source>
</evidence>
<sequence>MYTARGKGDISSIHNSRSHISYDIMKLILGQVRMMCHQFDQLSSYLAQVDPPTGASEENSLQNSTSLNRAMDSDLPLFANGAHKDVAPESKSDEVAPESKSDEVAPDSKSDDVAPESKSDETIQMETLVNQDGEMEKSVPADDRNGVAVERSSNEESKMEESSPKALSFLTSVTMALFESALTQHDIMGRVSWMLKPIRELASALGGLALLPQNSEPELPSLSMASESSRVEHTKVQPSSNTPFVLRQSPY</sequence>
<dbReference type="AlphaFoldDB" id="A0A5J5B6C7"/>
<gene>
    <name evidence="2" type="ORF">F0562_027006</name>
</gene>
<feature type="region of interest" description="Disordered" evidence="1">
    <location>
        <begin position="213"/>
        <end position="251"/>
    </location>
</feature>
<dbReference type="Proteomes" id="UP000325577">
    <property type="component" value="Linkage Group LG15"/>
</dbReference>
<feature type="compositionally biased region" description="Basic and acidic residues" evidence="1">
    <location>
        <begin position="87"/>
        <end position="121"/>
    </location>
</feature>
<evidence type="ECO:0000256" key="1">
    <source>
        <dbReference type="SAM" id="MobiDB-lite"/>
    </source>
</evidence>
<feature type="compositionally biased region" description="Basic and acidic residues" evidence="1">
    <location>
        <begin position="152"/>
        <end position="163"/>
    </location>
</feature>
<evidence type="ECO:0000313" key="3">
    <source>
        <dbReference type="Proteomes" id="UP000325577"/>
    </source>
</evidence>
<organism evidence="2 3">
    <name type="scientific">Nyssa sinensis</name>
    <dbReference type="NCBI Taxonomy" id="561372"/>
    <lineage>
        <taxon>Eukaryota</taxon>
        <taxon>Viridiplantae</taxon>
        <taxon>Streptophyta</taxon>
        <taxon>Embryophyta</taxon>
        <taxon>Tracheophyta</taxon>
        <taxon>Spermatophyta</taxon>
        <taxon>Magnoliopsida</taxon>
        <taxon>eudicotyledons</taxon>
        <taxon>Gunneridae</taxon>
        <taxon>Pentapetalae</taxon>
        <taxon>asterids</taxon>
        <taxon>Cornales</taxon>
        <taxon>Nyssaceae</taxon>
        <taxon>Nyssa</taxon>
    </lineage>
</organism>